<evidence type="ECO:0000313" key="1">
    <source>
        <dbReference type="EMBL" id="GIJ69099.1"/>
    </source>
</evidence>
<sequence>MNYPETATNLRSLGLAIPVALGTGRTSTGKGNTVKRKILRAVSIAAITGAGLFAFSAPAAAHGGHHYDDYGYNSYNSYGGYGGWGGGMWSGYNAGFGNGNQFSSVIQAPVSVCGNAIAIAGFASASCRGGAYAYNGGW</sequence>
<comment type="caution">
    <text evidence="1">The sequence shown here is derived from an EMBL/GenBank/DDBJ whole genome shotgun (WGS) entry which is preliminary data.</text>
</comment>
<dbReference type="AlphaFoldDB" id="A0A8J4EBY9"/>
<keyword evidence="2" id="KW-1185">Reference proteome</keyword>
<dbReference type="Proteomes" id="UP000635606">
    <property type="component" value="Unassembled WGS sequence"/>
</dbReference>
<dbReference type="EMBL" id="BOPH01000053">
    <property type="protein sequence ID" value="GIJ69099.1"/>
    <property type="molecule type" value="Genomic_DNA"/>
</dbReference>
<evidence type="ECO:0000313" key="2">
    <source>
        <dbReference type="Proteomes" id="UP000635606"/>
    </source>
</evidence>
<gene>
    <name evidence="1" type="ORF">Voc01_040160</name>
</gene>
<organism evidence="1 2">
    <name type="scientific">Virgisporangium ochraceum</name>
    <dbReference type="NCBI Taxonomy" id="65505"/>
    <lineage>
        <taxon>Bacteria</taxon>
        <taxon>Bacillati</taxon>
        <taxon>Actinomycetota</taxon>
        <taxon>Actinomycetes</taxon>
        <taxon>Micromonosporales</taxon>
        <taxon>Micromonosporaceae</taxon>
        <taxon>Virgisporangium</taxon>
    </lineage>
</organism>
<name>A0A8J4EBY9_9ACTN</name>
<proteinExistence type="predicted"/>
<accession>A0A8J4EBY9</accession>
<protein>
    <submittedName>
        <fullName evidence="1">Uncharacterized protein</fullName>
    </submittedName>
</protein>
<reference evidence="1" key="1">
    <citation type="submission" date="2021-01" db="EMBL/GenBank/DDBJ databases">
        <title>Whole genome shotgun sequence of Virgisporangium ochraceum NBRC 16418.</title>
        <authorList>
            <person name="Komaki H."/>
            <person name="Tamura T."/>
        </authorList>
    </citation>
    <scope>NUCLEOTIDE SEQUENCE</scope>
    <source>
        <strain evidence="1">NBRC 16418</strain>
    </source>
</reference>